<comment type="caution">
    <text evidence="3">The sequence shown here is derived from an EMBL/GenBank/DDBJ whole genome shotgun (WGS) entry which is preliminary data.</text>
</comment>
<dbReference type="PANTHER" id="PTHR43948:SF14">
    <property type="entry name" value="PROTEIN DNAJ, PUTATIVE-RELATED"/>
    <property type="match status" value="1"/>
</dbReference>
<accession>A0A835H668</accession>
<proteinExistence type="predicted"/>
<dbReference type="EMBL" id="JADFTS010000008">
    <property type="protein sequence ID" value="KAF9593391.1"/>
    <property type="molecule type" value="Genomic_DNA"/>
</dbReference>
<dbReference type="PRINTS" id="PR00625">
    <property type="entry name" value="JDOMAIN"/>
</dbReference>
<dbReference type="GO" id="GO:0005634">
    <property type="term" value="C:nucleus"/>
    <property type="evidence" value="ECO:0007669"/>
    <property type="project" value="TreeGrafter"/>
</dbReference>
<name>A0A835H668_9MAGN</name>
<sequence>MEGSVARELLGFPPDSRPSPSQVKAAYKRKAWESHPDRFPAHEKVSAESKFKSISEAYSLLQAGQFLAFIYFETASR</sequence>
<organism evidence="3 4">
    <name type="scientific">Coptis chinensis</name>
    <dbReference type="NCBI Taxonomy" id="261450"/>
    <lineage>
        <taxon>Eukaryota</taxon>
        <taxon>Viridiplantae</taxon>
        <taxon>Streptophyta</taxon>
        <taxon>Embryophyta</taxon>
        <taxon>Tracheophyta</taxon>
        <taxon>Spermatophyta</taxon>
        <taxon>Magnoliopsida</taxon>
        <taxon>Ranunculales</taxon>
        <taxon>Ranunculaceae</taxon>
        <taxon>Coptidoideae</taxon>
        <taxon>Coptis</taxon>
    </lineage>
</organism>
<feature type="region of interest" description="Disordered" evidence="1">
    <location>
        <begin position="1"/>
        <end position="27"/>
    </location>
</feature>
<dbReference type="OrthoDB" id="10250354at2759"/>
<dbReference type="GO" id="GO:0051082">
    <property type="term" value="F:unfolded protein binding"/>
    <property type="evidence" value="ECO:0007669"/>
    <property type="project" value="TreeGrafter"/>
</dbReference>
<evidence type="ECO:0000259" key="2">
    <source>
        <dbReference type="PROSITE" id="PS50076"/>
    </source>
</evidence>
<dbReference type="PROSITE" id="PS50076">
    <property type="entry name" value="DNAJ_2"/>
    <property type="match status" value="1"/>
</dbReference>
<feature type="domain" description="J" evidence="2">
    <location>
        <begin position="5"/>
        <end position="77"/>
    </location>
</feature>
<dbReference type="GO" id="GO:0044183">
    <property type="term" value="F:protein folding chaperone"/>
    <property type="evidence" value="ECO:0007669"/>
    <property type="project" value="TreeGrafter"/>
</dbReference>
<reference evidence="3 4" key="1">
    <citation type="submission" date="2020-10" db="EMBL/GenBank/DDBJ databases">
        <title>The Coptis chinensis genome and diversification of protoberbering-type alkaloids.</title>
        <authorList>
            <person name="Wang B."/>
            <person name="Shu S."/>
            <person name="Song C."/>
            <person name="Liu Y."/>
        </authorList>
    </citation>
    <scope>NUCLEOTIDE SEQUENCE [LARGE SCALE GENOMIC DNA]</scope>
    <source>
        <strain evidence="3">HL-2020</strain>
        <tissue evidence="3">Leaf</tissue>
    </source>
</reference>
<dbReference type="InterPro" id="IPR036869">
    <property type="entry name" value="J_dom_sf"/>
</dbReference>
<gene>
    <name evidence="3" type="ORF">IFM89_022570</name>
</gene>
<dbReference type="CDD" id="cd06257">
    <property type="entry name" value="DnaJ"/>
    <property type="match status" value="1"/>
</dbReference>
<evidence type="ECO:0000313" key="3">
    <source>
        <dbReference type="EMBL" id="KAF9593391.1"/>
    </source>
</evidence>
<protein>
    <recommendedName>
        <fullName evidence="2">J domain-containing protein</fullName>
    </recommendedName>
</protein>
<dbReference type="PANTHER" id="PTHR43948">
    <property type="entry name" value="DNAJ HOMOLOG SUBFAMILY B"/>
    <property type="match status" value="1"/>
</dbReference>
<dbReference type="Pfam" id="PF00226">
    <property type="entry name" value="DnaJ"/>
    <property type="match status" value="1"/>
</dbReference>
<dbReference type="Gene3D" id="1.10.287.110">
    <property type="entry name" value="DnaJ domain"/>
    <property type="match status" value="1"/>
</dbReference>
<dbReference type="InterPro" id="IPR001623">
    <property type="entry name" value="DnaJ_domain"/>
</dbReference>
<dbReference type="AlphaFoldDB" id="A0A835H668"/>
<keyword evidence="4" id="KW-1185">Reference proteome</keyword>
<evidence type="ECO:0000256" key="1">
    <source>
        <dbReference type="SAM" id="MobiDB-lite"/>
    </source>
</evidence>
<dbReference type="GO" id="GO:0051087">
    <property type="term" value="F:protein-folding chaperone binding"/>
    <property type="evidence" value="ECO:0007669"/>
    <property type="project" value="TreeGrafter"/>
</dbReference>
<dbReference type="GO" id="GO:0005737">
    <property type="term" value="C:cytoplasm"/>
    <property type="evidence" value="ECO:0007669"/>
    <property type="project" value="TreeGrafter"/>
</dbReference>
<evidence type="ECO:0000313" key="4">
    <source>
        <dbReference type="Proteomes" id="UP000631114"/>
    </source>
</evidence>
<dbReference type="SMART" id="SM00271">
    <property type="entry name" value="DnaJ"/>
    <property type="match status" value="1"/>
</dbReference>
<dbReference type="Proteomes" id="UP000631114">
    <property type="component" value="Unassembled WGS sequence"/>
</dbReference>
<dbReference type="SUPFAM" id="SSF46565">
    <property type="entry name" value="Chaperone J-domain"/>
    <property type="match status" value="1"/>
</dbReference>